<organism evidence="1">
    <name type="scientific">Arundo donax</name>
    <name type="common">Giant reed</name>
    <name type="synonym">Donax arundinaceus</name>
    <dbReference type="NCBI Taxonomy" id="35708"/>
    <lineage>
        <taxon>Eukaryota</taxon>
        <taxon>Viridiplantae</taxon>
        <taxon>Streptophyta</taxon>
        <taxon>Embryophyta</taxon>
        <taxon>Tracheophyta</taxon>
        <taxon>Spermatophyta</taxon>
        <taxon>Magnoliopsida</taxon>
        <taxon>Liliopsida</taxon>
        <taxon>Poales</taxon>
        <taxon>Poaceae</taxon>
        <taxon>PACMAD clade</taxon>
        <taxon>Arundinoideae</taxon>
        <taxon>Arundineae</taxon>
        <taxon>Arundo</taxon>
    </lineage>
</organism>
<accession>A0A0A9DNN8</accession>
<name>A0A0A9DNN8_ARUDO</name>
<evidence type="ECO:0000313" key="1">
    <source>
        <dbReference type="EMBL" id="JAD87270.1"/>
    </source>
</evidence>
<dbReference type="EMBL" id="GBRH01210625">
    <property type="protein sequence ID" value="JAD87270.1"/>
    <property type="molecule type" value="Transcribed_RNA"/>
</dbReference>
<protein>
    <submittedName>
        <fullName evidence="1">Uncharacterized protein</fullName>
    </submittedName>
</protein>
<dbReference type="AlphaFoldDB" id="A0A0A9DNN8"/>
<reference evidence="1" key="2">
    <citation type="journal article" date="2015" name="Data Brief">
        <title>Shoot transcriptome of the giant reed, Arundo donax.</title>
        <authorList>
            <person name="Barrero R.A."/>
            <person name="Guerrero F.D."/>
            <person name="Moolhuijzen P."/>
            <person name="Goolsby J.A."/>
            <person name="Tidwell J."/>
            <person name="Bellgard S.E."/>
            <person name="Bellgard M.I."/>
        </authorList>
    </citation>
    <scope>NUCLEOTIDE SEQUENCE</scope>
    <source>
        <tissue evidence="1">Shoot tissue taken approximately 20 cm above the soil surface</tissue>
    </source>
</reference>
<sequence>MRRFSEMTEDEEYHALPAEVQMPSLTNSCRIQIVDGIPVGAPPPPAAALLHTAQLSLQRRCAALCSATAGCRAASTTAPTIAPLPPGCPYSSSLCDGADTELCPFQSVAHLPCAPFARDPSSPVQPCWPCGLLLPTEERRAHPLEEHSSHLIPQWAGTASLSVLAGTHILSPHRRYTASKVGHCRSFTLARNLNKHLEGVLMPRLHSPSMRPNRSDQSLSK</sequence>
<proteinExistence type="predicted"/>
<reference evidence="1" key="1">
    <citation type="submission" date="2014-09" db="EMBL/GenBank/DDBJ databases">
        <authorList>
            <person name="Magalhaes I.L.F."/>
            <person name="Oliveira U."/>
            <person name="Santos F.R."/>
            <person name="Vidigal T.H.D.A."/>
            <person name="Brescovit A.D."/>
            <person name="Santos A.J."/>
        </authorList>
    </citation>
    <scope>NUCLEOTIDE SEQUENCE</scope>
    <source>
        <tissue evidence="1">Shoot tissue taken approximately 20 cm above the soil surface</tissue>
    </source>
</reference>